<dbReference type="SMART" id="SM00929">
    <property type="entry name" value="NADH-G_4Fe-4S_3"/>
    <property type="match status" value="1"/>
</dbReference>
<comment type="caution">
    <text evidence="9">The sequence shown here is derived from an EMBL/GenBank/DDBJ whole genome shotgun (WGS) entry which is preliminary data.</text>
</comment>
<evidence type="ECO:0000313" key="10">
    <source>
        <dbReference type="Proteomes" id="UP001154312"/>
    </source>
</evidence>
<dbReference type="PROSITE" id="PS51379">
    <property type="entry name" value="4FE4S_FER_2"/>
    <property type="match status" value="2"/>
</dbReference>
<evidence type="ECO:0000256" key="5">
    <source>
        <dbReference type="ARBA" id="ARBA00023014"/>
    </source>
</evidence>
<dbReference type="InterPro" id="IPR017900">
    <property type="entry name" value="4Fe4S_Fe_S_CS"/>
</dbReference>
<dbReference type="EMBL" id="JAKOAV010000045">
    <property type="protein sequence ID" value="MDF9409841.1"/>
    <property type="molecule type" value="Genomic_DNA"/>
</dbReference>
<protein>
    <submittedName>
        <fullName evidence="9">FAD-dependent oxidoreductase</fullName>
    </submittedName>
</protein>
<reference evidence="9" key="1">
    <citation type="submission" date="2022-02" db="EMBL/GenBank/DDBJ databases">
        <authorList>
            <person name="Leng L."/>
        </authorList>
    </citation>
    <scope>NUCLEOTIDE SEQUENCE</scope>
    <source>
        <strain evidence="9">JI</strain>
    </source>
</reference>
<dbReference type="CDD" id="cd00207">
    <property type="entry name" value="fer2"/>
    <property type="match status" value="1"/>
</dbReference>
<evidence type="ECO:0000256" key="3">
    <source>
        <dbReference type="ARBA" id="ARBA00022737"/>
    </source>
</evidence>
<dbReference type="Pfam" id="PF24348">
    <property type="entry name" value="DUF7508"/>
    <property type="match status" value="1"/>
</dbReference>
<dbReference type="PRINTS" id="PR00419">
    <property type="entry name" value="ADXRDTASE"/>
</dbReference>
<dbReference type="PROSITE" id="PS00198">
    <property type="entry name" value="4FE4S_FER_1"/>
    <property type="match status" value="1"/>
</dbReference>
<proteinExistence type="predicted"/>
<dbReference type="PANTHER" id="PTHR42783:SF3">
    <property type="entry name" value="GLUTAMATE SYNTHASE [NADPH] SMALL CHAIN-RELATED"/>
    <property type="match status" value="1"/>
</dbReference>
<dbReference type="GO" id="GO:0016491">
    <property type="term" value="F:oxidoreductase activity"/>
    <property type="evidence" value="ECO:0007669"/>
    <property type="project" value="InterPro"/>
</dbReference>
<feature type="domain" description="4Fe-4S His(Cys)3-ligated-type" evidence="8">
    <location>
        <begin position="80"/>
        <end position="141"/>
    </location>
</feature>
<dbReference type="AlphaFoldDB" id="A0A9X4H4J1"/>
<dbReference type="PROSITE" id="PS51839">
    <property type="entry name" value="4FE4S_HC3"/>
    <property type="match status" value="1"/>
</dbReference>
<dbReference type="InterPro" id="IPR023753">
    <property type="entry name" value="FAD/NAD-binding_dom"/>
</dbReference>
<keyword evidence="10" id="KW-1185">Reference proteome</keyword>
<organism evidence="9 10">
    <name type="scientific">Pelotomaculum isophthalicicum JI</name>
    <dbReference type="NCBI Taxonomy" id="947010"/>
    <lineage>
        <taxon>Bacteria</taxon>
        <taxon>Bacillati</taxon>
        <taxon>Bacillota</taxon>
        <taxon>Clostridia</taxon>
        <taxon>Eubacteriales</taxon>
        <taxon>Desulfotomaculaceae</taxon>
        <taxon>Pelotomaculum</taxon>
    </lineage>
</organism>
<accession>A0A9X4H4J1</accession>
<dbReference type="InterPro" id="IPR028261">
    <property type="entry name" value="DPD_II"/>
</dbReference>
<gene>
    <name evidence="9" type="ORF">L7E55_16050</name>
</gene>
<dbReference type="Pfam" id="PF13510">
    <property type="entry name" value="Fer2_4"/>
    <property type="match status" value="1"/>
</dbReference>
<keyword evidence="4" id="KW-0408">Iron</keyword>
<dbReference type="GO" id="GO:0046872">
    <property type="term" value="F:metal ion binding"/>
    <property type="evidence" value="ECO:0007669"/>
    <property type="project" value="UniProtKB-KW"/>
</dbReference>
<dbReference type="InterPro" id="IPR017896">
    <property type="entry name" value="4Fe4S_Fe-S-bd"/>
</dbReference>
<dbReference type="Gene3D" id="1.10.1060.10">
    <property type="entry name" value="Alpha-helical ferredoxin"/>
    <property type="match status" value="1"/>
</dbReference>
<dbReference type="Gene3D" id="3.10.20.740">
    <property type="match status" value="1"/>
</dbReference>
<evidence type="ECO:0000256" key="4">
    <source>
        <dbReference type="ARBA" id="ARBA00023004"/>
    </source>
</evidence>
<name>A0A9X4H4J1_9FIRM</name>
<dbReference type="Pfam" id="PF14691">
    <property type="entry name" value="Fer4_20"/>
    <property type="match status" value="1"/>
</dbReference>
<evidence type="ECO:0000313" key="9">
    <source>
        <dbReference type="EMBL" id="MDF9409841.1"/>
    </source>
</evidence>
<dbReference type="SUPFAM" id="SSF46548">
    <property type="entry name" value="alpha-helical ferredoxin"/>
    <property type="match status" value="1"/>
</dbReference>
<dbReference type="PANTHER" id="PTHR42783">
    <property type="entry name" value="GLUTAMATE SYNTHASE [NADPH] SMALL CHAIN"/>
    <property type="match status" value="1"/>
</dbReference>
<dbReference type="Pfam" id="PF12838">
    <property type="entry name" value="Fer4_7"/>
    <property type="match status" value="1"/>
</dbReference>
<evidence type="ECO:0000259" key="8">
    <source>
        <dbReference type="PROSITE" id="PS51839"/>
    </source>
</evidence>
<keyword evidence="1" id="KW-0004">4Fe-4S</keyword>
<feature type="domain" description="2Fe-2S ferredoxin-type" evidence="6">
    <location>
        <begin position="2"/>
        <end position="80"/>
    </location>
</feature>
<feature type="domain" description="4Fe-4S ferredoxin-type" evidence="7">
    <location>
        <begin position="161"/>
        <end position="194"/>
    </location>
</feature>
<dbReference type="Proteomes" id="UP001154312">
    <property type="component" value="Unassembled WGS sequence"/>
</dbReference>
<dbReference type="RefSeq" id="WP_277445354.1">
    <property type="nucleotide sequence ID" value="NZ_JAKOAV010000045.1"/>
</dbReference>
<dbReference type="InterPro" id="IPR036010">
    <property type="entry name" value="2Fe-2S_ferredoxin-like_sf"/>
</dbReference>
<keyword evidence="2" id="KW-0479">Metal-binding</keyword>
<dbReference type="SUPFAM" id="SSF54862">
    <property type="entry name" value="4Fe-4S ferredoxins"/>
    <property type="match status" value="1"/>
</dbReference>
<dbReference type="InterPro" id="IPR036188">
    <property type="entry name" value="FAD/NAD-bd_sf"/>
</dbReference>
<dbReference type="InterPro" id="IPR055930">
    <property type="entry name" value="DUF7508"/>
</dbReference>
<dbReference type="GO" id="GO:0051539">
    <property type="term" value="F:4 iron, 4 sulfur cluster binding"/>
    <property type="evidence" value="ECO:0007669"/>
    <property type="project" value="UniProtKB-KW"/>
</dbReference>
<keyword evidence="3" id="KW-0677">Repeat</keyword>
<evidence type="ECO:0000256" key="1">
    <source>
        <dbReference type="ARBA" id="ARBA00022485"/>
    </source>
</evidence>
<sequence length="827" mass="89897">MDMIKLTIDGNPVEVEPGVTLLEAARGAGIYIPALCSHPDVPPGGVCGLCAVELAGRDDLVQACEVKAEAGMVVLTGTSKVKDYRRDKLAAIMAGHPHSCLTCAQREGCSRSQCSSGVAEKERCCPNLGNCELQRVANYVGIKSDTGRYQYLDLPVISDEPLIARDLNLCIGCQRCLRVCRDVRGVDALQLAEIKGRTVVMPKEGTLAESGCRFCTACVEVCPTGALTDKDMSGKANEATIVPCRSSCPAGIDVPAYVRYIAEEKFDEALGVLREKTPFPASLGRVCFHPCEESCRRGRINESVSICRLKRFVADEDSGWWRKQLNAALPTGRNVAVIGAGPAGLTCAYYLARMGHDVTVFEALPVAGGMMAVGIPDYRLPKDVLAKEIKIIEDMGVVIKTNTRFGKDITLNELKRRSYDIVYFAIGAHNDQKLGIPGEEMDGVVSGISMLRDVKLGSAQVLNGKIVLVVGGGNVAMDSARTALRLGAQEVHVIYRRSKEEMPALEEEILEAESEGVIFDFLTAPVRVLGNDGKIAELECQRMELGDVDASGRRRPVPVEDSNFVMKADMLISAIGQEVQTDYLSELGLEIERGLIVVDKENACTSIQGIYAGGDAVRGPKSVTEAIGDGRKAAKYIDMALGGDGEVEEEIVKREKPDLFIGNMPGFASLKRPGQAKRPWNSANRTAPCLAEEVVLAKFSEVELNMTEDMAVGEANRCLRCDLRLLFNEVPAPPDSWLEFNEENVAKVPNCEGVYQLLNADKIVIAIVGTATLRETLEEQLESPGNTCYFGYEEDPMFTSRQSQLLQMFLQEYGHLPEGNGEDDDLF</sequence>
<dbReference type="InterPro" id="IPR019574">
    <property type="entry name" value="NADH_UbQ_OxRdtase_Gsu_4Fe4S-bd"/>
</dbReference>
<dbReference type="FunFam" id="3.30.70.20:FF:000035">
    <property type="entry name" value="Iron hydrogenase 1"/>
    <property type="match status" value="1"/>
</dbReference>
<dbReference type="InterPro" id="IPR001041">
    <property type="entry name" value="2Fe-2S_ferredoxin-type"/>
</dbReference>
<dbReference type="Gene3D" id="3.50.50.60">
    <property type="entry name" value="FAD/NAD(P)-binding domain"/>
    <property type="match status" value="2"/>
</dbReference>
<evidence type="ECO:0000256" key="2">
    <source>
        <dbReference type="ARBA" id="ARBA00022723"/>
    </source>
</evidence>
<dbReference type="InterPro" id="IPR009051">
    <property type="entry name" value="Helical_ferredxn"/>
</dbReference>
<keyword evidence="5" id="KW-0411">Iron-sulfur</keyword>
<feature type="domain" description="4Fe-4S ferredoxin-type" evidence="7">
    <location>
        <begin position="203"/>
        <end position="232"/>
    </location>
</feature>
<evidence type="ECO:0000259" key="6">
    <source>
        <dbReference type="PROSITE" id="PS51085"/>
    </source>
</evidence>
<evidence type="ECO:0000259" key="7">
    <source>
        <dbReference type="PROSITE" id="PS51379"/>
    </source>
</evidence>
<dbReference type="SUPFAM" id="SSF51971">
    <property type="entry name" value="Nucleotide-binding domain"/>
    <property type="match status" value="2"/>
</dbReference>
<dbReference type="SUPFAM" id="SSF54292">
    <property type="entry name" value="2Fe-2S ferredoxin-like"/>
    <property type="match status" value="1"/>
</dbReference>
<dbReference type="PROSITE" id="PS51085">
    <property type="entry name" value="2FE2S_FER_2"/>
    <property type="match status" value="1"/>
</dbReference>
<dbReference type="Pfam" id="PF07992">
    <property type="entry name" value="Pyr_redox_2"/>
    <property type="match status" value="1"/>
</dbReference>